<dbReference type="InterPro" id="IPR036412">
    <property type="entry name" value="HAD-like_sf"/>
</dbReference>
<name>A0A7I7YNV4_9MYCO</name>
<dbReference type="InterPro" id="IPR041492">
    <property type="entry name" value="HAD_2"/>
</dbReference>
<comment type="catalytic activity">
    <reaction evidence="3">
        <text>L-tyrosyl-[protein] + ATP = O-phospho-L-tyrosyl-[protein] + ADP + H(+)</text>
        <dbReference type="Rhea" id="RHEA:10596"/>
        <dbReference type="Rhea" id="RHEA-COMP:10136"/>
        <dbReference type="Rhea" id="RHEA-COMP:20101"/>
        <dbReference type="ChEBI" id="CHEBI:15378"/>
        <dbReference type="ChEBI" id="CHEBI:30616"/>
        <dbReference type="ChEBI" id="CHEBI:46858"/>
        <dbReference type="ChEBI" id="CHEBI:61978"/>
        <dbReference type="ChEBI" id="CHEBI:456216"/>
    </reaction>
    <physiologicalReaction direction="left-to-right" evidence="3">
        <dbReference type="Rhea" id="RHEA:10597"/>
    </physiologicalReaction>
</comment>
<keyword evidence="8" id="KW-1185">Reference proteome</keyword>
<evidence type="ECO:0000256" key="1">
    <source>
        <dbReference type="ARBA" id="ARBA00006171"/>
    </source>
</evidence>
<dbReference type="InterPro" id="IPR023198">
    <property type="entry name" value="PGP-like_dom2"/>
</dbReference>
<dbReference type="SUPFAM" id="SSF56784">
    <property type="entry name" value="HAD-like"/>
    <property type="match status" value="1"/>
</dbReference>
<dbReference type="EMBL" id="AP022614">
    <property type="protein sequence ID" value="BBZ43536.1"/>
    <property type="molecule type" value="Genomic_DNA"/>
</dbReference>
<evidence type="ECO:0000256" key="2">
    <source>
        <dbReference type="ARBA" id="ARBA00023137"/>
    </source>
</evidence>
<evidence type="ECO:0000256" key="5">
    <source>
        <dbReference type="ARBA" id="ARBA00080335"/>
    </source>
</evidence>
<dbReference type="AlphaFoldDB" id="A0A7I7YNV4"/>
<gene>
    <name evidence="7" type="ORF">MPRM_08170</name>
</gene>
<evidence type="ECO:0000256" key="6">
    <source>
        <dbReference type="SAM" id="MobiDB-lite"/>
    </source>
</evidence>
<dbReference type="Gene3D" id="3.40.50.1000">
    <property type="entry name" value="HAD superfamily/HAD-like"/>
    <property type="match status" value="1"/>
</dbReference>
<dbReference type="PANTHER" id="PTHR43434">
    <property type="entry name" value="PHOSPHOGLYCOLATE PHOSPHATASE"/>
    <property type="match status" value="1"/>
</dbReference>
<evidence type="ECO:0000313" key="8">
    <source>
        <dbReference type="Proteomes" id="UP000467105"/>
    </source>
</evidence>
<dbReference type="SFLD" id="SFLDS00003">
    <property type="entry name" value="Haloacid_Dehalogenase"/>
    <property type="match status" value="1"/>
</dbReference>
<dbReference type="PANTHER" id="PTHR43434:SF20">
    <property type="entry name" value="5'-NUCLEOTIDASE"/>
    <property type="match status" value="1"/>
</dbReference>
<comment type="similarity">
    <text evidence="1">Belongs to the HAD-like hydrolase superfamily. CbbY/CbbZ/Gph/YieH family.</text>
</comment>
<dbReference type="SFLD" id="SFLDG01129">
    <property type="entry name" value="C1.5:_HAD__Beta-PGM__Phosphata"/>
    <property type="match status" value="1"/>
</dbReference>
<dbReference type="NCBIfam" id="TIGR01549">
    <property type="entry name" value="HAD-SF-IA-v1"/>
    <property type="match status" value="1"/>
</dbReference>
<protein>
    <recommendedName>
        <fullName evidence="4">Tyrosine-protein kinase PtkA</fullName>
    </recommendedName>
    <alternativeName>
        <fullName evidence="5">Protein tyrosine kinase A</fullName>
    </alternativeName>
</protein>
<evidence type="ECO:0000256" key="4">
    <source>
        <dbReference type="ARBA" id="ARBA00069527"/>
    </source>
</evidence>
<keyword evidence="2" id="KW-0829">Tyrosine-protein kinase</keyword>
<dbReference type="Pfam" id="PF13419">
    <property type="entry name" value="HAD_2"/>
    <property type="match status" value="1"/>
</dbReference>
<dbReference type="GO" id="GO:0004713">
    <property type="term" value="F:protein tyrosine kinase activity"/>
    <property type="evidence" value="ECO:0007669"/>
    <property type="project" value="UniProtKB-KW"/>
</dbReference>
<accession>A0A7I7YNV4</accession>
<evidence type="ECO:0000313" key="7">
    <source>
        <dbReference type="EMBL" id="BBZ43536.1"/>
    </source>
</evidence>
<proteinExistence type="inferred from homology"/>
<dbReference type="Proteomes" id="UP000467105">
    <property type="component" value="Chromosome"/>
</dbReference>
<keyword evidence="2" id="KW-0808">Transferase</keyword>
<reference evidence="7 8" key="1">
    <citation type="journal article" date="2019" name="Emerg. Microbes Infect.">
        <title>Comprehensive subspecies identification of 175 nontuberculous mycobacteria species based on 7547 genomic profiles.</title>
        <authorList>
            <person name="Matsumoto Y."/>
            <person name="Kinjo T."/>
            <person name="Motooka D."/>
            <person name="Nabeya D."/>
            <person name="Jung N."/>
            <person name="Uechi K."/>
            <person name="Horii T."/>
            <person name="Iida T."/>
            <person name="Fujita J."/>
            <person name="Nakamura S."/>
        </authorList>
    </citation>
    <scope>NUCLEOTIDE SEQUENCE [LARGE SCALE GENOMIC DNA]</scope>
    <source>
        <strain evidence="7 8">JCM 14742</strain>
    </source>
</reference>
<feature type="region of interest" description="Disordered" evidence="6">
    <location>
        <begin position="1"/>
        <end position="23"/>
    </location>
</feature>
<dbReference type="InterPro" id="IPR023214">
    <property type="entry name" value="HAD_sf"/>
</dbReference>
<dbReference type="InterPro" id="IPR006439">
    <property type="entry name" value="HAD-SF_hydro_IA"/>
</dbReference>
<dbReference type="GO" id="GO:0005829">
    <property type="term" value="C:cytosol"/>
    <property type="evidence" value="ECO:0007669"/>
    <property type="project" value="TreeGrafter"/>
</dbReference>
<dbReference type="InterPro" id="IPR050155">
    <property type="entry name" value="HAD-like_hydrolase_sf"/>
</dbReference>
<keyword evidence="2" id="KW-0418">Kinase</keyword>
<evidence type="ECO:0000256" key="3">
    <source>
        <dbReference type="ARBA" id="ARBA00050405"/>
    </source>
</evidence>
<organism evidence="7 8">
    <name type="scientific">Mycobacterium parmense</name>
    <dbReference type="NCBI Taxonomy" id="185642"/>
    <lineage>
        <taxon>Bacteria</taxon>
        <taxon>Bacillati</taxon>
        <taxon>Actinomycetota</taxon>
        <taxon>Actinomycetes</taxon>
        <taxon>Mycobacteriales</taxon>
        <taxon>Mycobacteriaceae</taxon>
        <taxon>Mycobacterium</taxon>
        <taxon>Mycobacterium simiae complex</taxon>
    </lineage>
</organism>
<dbReference type="Gene3D" id="1.10.150.240">
    <property type="entry name" value="Putative phosphatase, domain 2"/>
    <property type="match status" value="1"/>
</dbReference>
<sequence length="239" mass="24926">MGPPEGAAAAPSHRDPAIQDNGDVTGPPQLVIFDLDGTLTDSAEGIVASFLHALGHIGAPVPEGDLVARIVGPPMDDTFRAMLDEDAEQAIAAFRAEYGSRGWAMNTLFDGIEQLLADLRGAGVRLAVATSKLEQTARRILAHFGLDGYFEVIAGASPDGSRKTKEEVLAHALAALRPLPERVLMVGDRSHDVHGAAAHGIDTVVVGWGYGRADFADGAGPDGVTHAATIDELREALGV</sequence>
<dbReference type="FunFam" id="3.40.50.1000:FF:000022">
    <property type="entry name" value="Phosphoglycolate phosphatase"/>
    <property type="match status" value="1"/>
</dbReference>